<sequence length="174" mass="20134">MDDNDLGDIGSDPYEFTNVIGDGDQPLYHVLPYIEEHMIHIKTTYPRFKKRTKWLQDKHNSTFIQWLCFKVQSELNGKDNNGVSENLRWLAASPSMVVPSSRSYLVNGVKFNTKAQDDVRTVQNSGVYLLAHTIQVACAKDKNPIVSNMRFYGVIQEIWDIDYQKFRIPVFRSD</sequence>
<evidence type="ECO:0000313" key="1">
    <source>
        <dbReference type="EMBL" id="KAI5354848.1"/>
    </source>
</evidence>
<dbReference type="EMBL" id="JAJFAZ020000001">
    <property type="protein sequence ID" value="KAI5354848.1"/>
    <property type="molecule type" value="Genomic_DNA"/>
</dbReference>
<keyword evidence="2" id="KW-1185">Reference proteome</keyword>
<name>A0AAD4ZV49_PRUDU</name>
<dbReference type="AlphaFoldDB" id="A0AAD4ZV49"/>
<proteinExistence type="predicted"/>
<protein>
    <submittedName>
        <fullName evidence="1">Uncharacterized protein</fullName>
    </submittedName>
</protein>
<gene>
    <name evidence="1" type="ORF">L3X38_007743</name>
</gene>
<dbReference type="PANTHER" id="PTHR48258">
    <property type="entry name" value="DUF4218 DOMAIN-CONTAINING PROTEIN-RELATED"/>
    <property type="match status" value="1"/>
</dbReference>
<reference evidence="1 2" key="1">
    <citation type="journal article" date="2022" name="G3 (Bethesda)">
        <title>Whole-genome sequence and methylome profiling of the almond [Prunus dulcis (Mill.) D.A. Webb] cultivar 'Nonpareil'.</title>
        <authorList>
            <person name="D'Amico-Willman K.M."/>
            <person name="Ouma W.Z."/>
            <person name="Meulia T."/>
            <person name="Sideli G.M."/>
            <person name="Gradziel T.M."/>
            <person name="Fresnedo-Ramirez J."/>
        </authorList>
    </citation>
    <scope>NUCLEOTIDE SEQUENCE [LARGE SCALE GENOMIC DNA]</scope>
    <source>
        <strain evidence="1">Clone GOH B32 T37-40</strain>
    </source>
</reference>
<organism evidence="1 2">
    <name type="scientific">Prunus dulcis</name>
    <name type="common">Almond</name>
    <name type="synonym">Amygdalus dulcis</name>
    <dbReference type="NCBI Taxonomy" id="3755"/>
    <lineage>
        <taxon>Eukaryota</taxon>
        <taxon>Viridiplantae</taxon>
        <taxon>Streptophyta</taxon>
        <taxon>Embryophyta</taxon>
        <taxon>Tracheophyta</taxon>
        <taxon>Spermatophyta</taxon>
        <taxon>Magnoliopsida</taxon>
        <taxon>eudicotyledons</taxon>
        <taxon>Gunneridae</taxon>
        <taxon>Pentapetalae</taxon>
        <taxon>rosids</taxon>
        <taxon>fabids</taxon>
        <taxon>Rosales</taxon>
        <taxon>Rosaceae</taxon>
        <taxon>Amygdaloideae</taxon>
        <taxon>Amygdaleae</taxon>
        <taxon>Prunus</taxon>
    </lineage>
</organism>
<comment type="caution">
    <text evidence="1">The sequence shown here is derived from an EMBL/GenBank/DDBJ whole genome shotgun (WGS) entry which is preliminary data.</text>
</comment>
<accession>A0AAD4ZV49</accession>
<dbReference type="Proteomes" id="UP001054821">
    <property type="component" value="Chromosome 1"/>
</dbReference>
<evidence type="ECO:0000313" key="2">
    <source>
        <dbReference type="Proteomes" id="UP001054821"/>
    </source>
</evidence>
<dbReference type="PANTHER" id="PTHR48258:SF9">
    <property type="entry name" value="OS01G0348150 PROTEIN"/>
    <property type="match status" value="1"/>
</dbReference>